<dbReference type="Proteomes" id="UP000291562">
    <property type="component" value="Chromosome"/>
</dbReference>
<dbReference type="Pfam" id="PF13432">
    <property type="entry name" value="TPR_16"/>
    <property type="match status" value="3"/>
</dbReference>
<dbReference type="OrthoDB" id="5965059at2"/>
<feature type="repeat" description="TPR" evidence="3">
    <location>
        <begin position="100"/>
        <end position="133"/>
    </location>
</feature>
<dbReference type="PROSITE" id="PS50005">
    <property type="entry name" value="TPR"/>
    <property type="match status" value="6"/>
</dbReference>
<dbReference type="SUPFAM" id="SSF48452">
    <property type="entry name" value="TPR-like"/>
    <property type="match status" value="3"/>
</dbReference>
<evidence type="ECO:0000256" key="2">
    <source>
        <dbReference type="ARBA" id="ARBA00022803"/>
    </source>
</evidence>
<evidence type="ECO:0000256" key="1">
    <source>
        <dbReference type="ARBA" id="ARBA00022737"/>
    </source>
</evidence>
<dbReference type="InterPro" id="IPR011990">
    <property type="entry name" value="TPR-like_helical_dom_sf"/>
</dbReference>
<dbReference type="InterPro" id="IPR051012">
    <property type="entry name" value="CellSynth/LPSAsmb/PSIAsmb"/>
</dbReference>
<dbReference type="InterPro" id="IPR019734">
    <property type="entry name" value="TPR_rpt"/>
</dbReference>
<accession>A0A411HF29</accession>
<dbReference type="InterPro" id="IPR027417">
    <property type="entry name" value="P-loop_NTPase"/>
</dbReference>
<gene>
    <name evidence="4" type="ORF">ELE36_01090</name>
</gene>
<evidence type="ECO:0000313" key="5">
    <source>
        <dbReference type="Proteomes" id="UP000291562"/>
    </source>
</evidence>
<evidence type="ECO:0000313" key="4">
    <source>
        <dbReference type="EMBL" id="QBB69088.1"/>
    </source>
</evidence>
<dbReference type="AlphaFoldDB" id="A0A411HF29"/>
<feature type="repeat" description="TPR" evidence="3">
    <location>
        <begin position="236"/>
        <end position="269"/>
    </location>
</feature>
<protein>
    <submittedName>
        <fullName evidence="4">Tetratricopeptide repeat protein</fullName>
    </submittedName>
</protein>
<name>A0A411HF29_9GAMM</name>
<organism evidence="4 5">
    <name type="scientific">Pseudolysobacter antarcticus</name>
    <dbReference type="NCBI Taxonomy" id="2511995"/>
    <lineage>
        <taxon>Bacteria</taxon>
        <taxon>Pseudomonadati</taxon>
        <taxon>Pseudomonadota</taxon>
        <taxon>Gammaproteobacteria</taxon>
        <taxon>Lysobacterales</taxon>
        <taxon>Rhodanobacteraceae</taxon>
        <taxon>Pseudolysobacter</taxon>
    </lineage>
</organism>
<dbReference type="EMBL" id="CP035704">
    <property type="protein sequence ID" value="QBB69088.1"/>
    <property type="molecule type" value="Genomic_DNA"/>
</dbReference>
<feature type="repeat" description="TPR" evidence="3">
    <location>
        <begin position="134"/>
        <end position="167"/>
    </location>
</feature>
<evidence type="ECO:0000256" key="3">
    <source>
        <dbReference type="PROSITE-ProRule" id="PRU00339"/>
    </source>
</evidence>
<feature type="repeat" description="TPR" evidence="3">
    <location>
        <begin position="66"/>
        <end position="99"/>
    </location>
</feature>
<dbReference type="Gene3D" id="1.25.40.10">
    <property type="entry name" value="Tetratricopeptide repeat domain"/>
    <property type="match status" value="3"/>
</dbReference>
<dbReference type="PANTHER" id="PTHR45586">
    <property type="entry name" value="TPR REPEAT-CONTAINING PROTEIN PA4667"/>
    <property type="match status" value="1"/>
</dbReference>
<proteinExistence type="predicted"/>
<sequence length="698" mass="76005">MLEEILTLQRNGQLDLAEQRGRELLATEPDNAELMRVLSALTFARGDLDAALALASDAVAHDPENALHHAHLGGLEFSAKRFENAERHLREALRLSPNTGSAYLFLGQIALERGDNAQAREHFKSAERVDAENPQTLASLGNLALERDDYELGLRYYTRAAAIAPNEAAIQAGLGRSFYLKGMFAFAIQAFENALRLKPDLHAAQHWLGQAHLKQAQPAAAESHFKALLSQPTYHAMALVGLGDVARASNQFELAVQHYRAALAQDPQQPRIAIALGLCLLHLGQPDAALKTYEDLLTLQPDQHDVLAARAELYGILGRNAQALQAWQDILQQHPDDAIALARLPLLLDLQNQFDAAAVMAKRAQAKNPGDIDARFVLARAALRALQPDAALLQLGGIDATQLPEGAQLLLARHRGFAFDQADRFAEAIAAWLTAQRGLASNGIPRIGPLATDFLAHLASLGGAEQTTTQAPVLLLGAPGSGVQEVANVLMAEFGRVILRDRFQPGARVDLFSEGDFAHYASLDDTDAAALSRRYFALRNALDLPEGEIIDWIPRWDAHFLLAISRALPGTRIIVVERDPRATLMNWLACGWAAGFALPDIDAAADWLNVVNQHFSACENAPGVQVLRIDADRLQLEPAAIIAQVASFLGSQKLQQKTSANASNRDELFNALPPQRWQAYEKTLAASFARFDAKPQSN</sequence>
<feature type="repeat" description="TPR" evidence="3">
    <location>
        <begin position="270"/>
        <end position="303"/>
    </location>
</feature>
<reference evidence="4 5" key="1">
    <citation type="submission" date="2019-01" db="EMBL/GenBank/DDBJ databases">
        <title>Pseudolysobacter antarctica gen. nov., sp. nov., isolated from Fildes Peninsula, Antarctica.</title>
        <authorList>
            <person name="Wei Z."/>
            <person name="Peng F."/>
        </authorList>
    </citation>
    <scope>NUCLEOTIDE SEQUENCE [LARGE SCALE GENOMIC DNA]</scope>
    <source>
        <strain evidence="4 5">AQ6-296</strain>
    </source>
</reference>
<dbReference type="PANTHER" id="PTHR45586:SF14">
    <property type="entry name" value="TETRATRICOPEPTIDE TPR_2 REPEAT PROTEIN"/>
    <property type="match status" value="1"/>
</dbReference>
<keyword evidence="2 3" id="KW-0802">TPR repeat</keyword>
<keyword evidence="5" id="KW-1185">Reference proteome</keyword>
<dbReference type="RefSeq" id="WP_129831343.1">
    <property type="nucleotide sequence ID" value="NZ_CP035704.1"/>
</dbReference>
<keyword evidence="1" id="KW-0677">Repeat</keyword>
<dbReference type="Pfam" id="PF13424">
    <property type="entry name" value="TPR_12"/>
    <property type="match status" value="1"/>
</dbReference>
<dbReference type="SUPFAM" id="SSF52540">
    <property type="entry name" value="P-loop containing nucleoside triphosphate hydrolases"/>
    <property type="match status" value="1"/>
</dbReference>
<dbReference type="KEGG" id="xbc:ELE36_01090"/>
<dbReference type="Gene3D" id="3.40.50.300">
    <property type="entry name" value="P-loop containing nucleotide triphosphate hydrolases"/>
    <property type="match status" value="1"/>
</dbReference>
<dbReference type="SMART" id="SM00028">
    <property type="entry name" value="TPR"/>
    <property type="match status" value="9"/>
</dbReference>
<feature type="repeat" description="TPR" evidence="3">
    <location>
        <begin position="168"/>
        <end position="201"/>
    </location>
</feature>